<keyword evidence="2" id="KW-0418">Kinase</keyword>
<dbReference type="SUPFAM" id="SSF53067">
    <property type="entry name" value="Actin-like ATPase domain"/>
    <property type="match status" value="1"/>
</dbReference>
<protein>
    <submittedName>
        <fullName evidence="2">Glucokinase</fullName>
    </submittedName>
</protein>
<gene>
    <name evidence="2" type="ORF">SAMN04488695_12010</name>
</gene>
<reference evidence="2 3" key="1">
    <citation type="submission" date="2016-10" db="EMBL/GenBank/DDBJ databases">
        <authorList>
            <person name="de Groot N.N."/>
        </authorList>
    </citation>
    <scope>NUCLEOTIDE SEQUENCE [LARGE SCALE GENOMIC DNA]</scope>
    <source>
        <strain evidence="2 3">ML2</strain>
    </source>
</reference>
<dbReference type="GO" id="GO:0016301">
    <property type="term" value="F:kinase activity"/>
    <property type="evidence" value="ECO:0007669"/>
    <property type="project" value="UniProtKB-KW"/>
</dbReference>
<evidence type="ECO:0000313" key="2">
    <source>
        <dbReference type="EMBL" id="SFO14245.1"/>
    </source>
</evidence>
<dbReference type="InterPro" id="IPR043129">
    <property type="entry name" value="ATPase_NBD"/>
</dbReference>
<evidence type="ECO:0000256" key="1">
    <source>
        <dbReference type="ARBA" id="ARBA00006479"/>
    </source>
</evidence>
<keyword evidence="2" id="KW-0808">Transferase</keyword>
<dbReference type="RefSeq" id="WP_074913153.1">
    <property type="nucleotide sequence ID" value="NZ_FOVK01000020.1"/>
</dbReference>
<dbReference type="EMBL" id="FOVK01000020">
    <property type="protein sequence ID" value="SFO14245.1"/>
    <property type="molecule type" value="Genomic_DNA"/>
</dbReference>
<dbReference type="AlphaFoldDB" id="A0A1I5ERV1"/>
<dbReference type="PANTHER" id="PTHR18964:SF149">
    <property type="entry name" value="BIFUNCTIONAL UDP-N-ACETYLGLUCOSAMINE 2-EPIMERASE_N-ACETYLMANNOSAMINE KINASE"/>
    <property type="match status" value="1"/>
</dbReference>
<keyword evidence="3" id="KW-1185">Reference proteome</keyword>
<accession>A0A1I5ERV1</accession>
<dbReference type="CDD" id="cd24068">
    <property type="entry name" value="ASKHA_NBD_ROK_FnNanK-like"/>
    <property type="match status" value="1"/>
</dbReference>
<organism evidence="2 3">
    <name type="scientific">Proteiniclasticum ruminis</name>
    <dbReference type="NCBI Taxonomy" id="398199"/>
    <lineage>
        <taxon>Bacteria</taxon>
        <taxon>Bacillati</taxon>
        <taxon>Bacillota</taxon>
        <taxon>Clostridia</taxon>
        <taxon>Eubacteriales</taxon>
        <taxon>Clostridiaceae</taxon>
        <taxon>Proteiniclasticum</taxon>
    </lineage>
</organism>
<dbReference type="Gene3D" id="3.30.420.40">
    <property type="match status" value="2"/>
</dbReference>
<name>A0A1I5ERV1_9CLOT</name>
<dbReference type="PANTHER" id="PTHR18964">
    <property type="entry name" value="ROK (REPRESSOR, ORF, KINASE) FAMILY"/>
    <property type="match status" value="1"/>
</dbReference>
<dbReference type="Pfam" id="PF00480">
    <property type="entry name" value="ROK"/>
    <property type="match status" value="1"/>
</dbReference>
<dbReference type="InterPro" id="IPR000600">
    <property type="entry name" value="ROK"/>
</dbReference>
<dbReference type="Proteomes" id="UP000181899">
    <property type="component" value="Unassembled WGS sequence"/>
</dbReference>
<sequence length="318" mass="33743">MKKYVIGVDLGGTKITTAISDLEGRIIEKTTLATGSHLGEEVVMNRIFESISMVLEASQISDEEVRAIGIGSPGPLDAEKGTIITTPNLPFKNYNVVKPIVKKFGIPTYLDNDANAAALGEYAFGAGKGTKHMLYLTVSTGVGGGAVLNGRPYRGNTSNALEVGHMTIEPFSKHQCNCGKYGDLESLSSGTAIAKRAKEAVAAGRETSLKEVETITSYEVHQAYLAGDEVAKEILDQAFMYLGIGIANLIVNFDPEVIAIGGGVSKIGDLFFDKVKASARERSFDFMFDATKIVPAELGQDAGVIGAIALALIESEDK</sequence>
<comment type="similarity">
    <text evidence="1">Belongs to the ROK (NagC/XylR) family.</text>
</comment>
<proteinExistence type="inferred from homology"/>
<evidence type="ECO:0000313" key="3">
    <source>
        <dbReference type="Proteomes" id="UP000181899"/>
    </source>
</evidence>
<dbReference type="OrthoDB" id="9810372at2"/>